<dbReference type="GO" id="GO:0032027">
    <property type="term" value="F:myosin light chain binding"/>
    <property type="evidence" value="ECO:0007669"/>
    <property type="project" value="InterPro"/>
</dbReference>
<dbReference type="AlphaFoldDB" id="A0A7J6B2G3"/>
<dbReference type="GO" id="GO:0007283">
    <property type="term" value="P:spermatogenesis"/>
    <property type="evidence" value="ECO:0007669"/>
    <property type="project" value="InterPro"/>
</dbReference>
<accession>A0A7J6B2G3</accession>
<gene>
    <name evidence="4" type="ORF">AMELA_G00064600</name>
</gene>
<name>A0A7J6B2G3_AMEME</name>
<keyword evidence="2" id="KW-0597">Phosphoprotein</keyword>
<feature type="domain" description="Spermatogenesis-associated protein 6 N-terminal" evidence="3">
    <location>
        <begin position="10"/>
        <end position="79"/>
    </location>
</feature>
<dbReference type="EMBL" id="JAAGNN010000005">
    <property type="protein sequence ID" value="KAF4089283.1"/>
    <property type="molecule type" value="Genomic_DNA"/>
</dbReference>
<organism evidence="4 5">
    <name type="scientific">Ameiurus melas</name>
    <name type="common">Black bullhead</name>
    <name type="synonym">Silurus melas</name>
    <dbReference type="NCBI Taxonomy" id="219545"/>
    <lineage>
        <taxon>Eukaryota</taxon>
        <taxon>Metazoa</taxon>
        <taxon>Chordata</taxon>
        <taxon>Craniata</taxon>
        <taxon>Vertebrata</taxon>
        <taxon>Euteleostomi</taxon>
        <taxon>Actinopterygii</taxon>
        <taxon>Neopterygii</taxon>
        <taxon>Teleostei</taxon>
        <taxon>Ostariophysi</taxon>
        <taxon>Siluriformes</taxon>
        <taxon>Ictaluridae</taxon>
        <taxon>Ameiurus</taxon>
    </lineage>
</organism>
<dbReference type="Proteomes" id="UP000593565">
    <property type="component" value="Unassembled WGS sequence"/>
</dbReference>
<protein>
    <recommendedName>
        <fullName evidence="3">Spermatogenesis-associated protein 6 N-terminal domain-containing protein</fullName>
    </recommendedName>
</protein>
<sequence length="84" mass="9468">MLQKVVKVVVELYVRVVTCPGVHLPAKDDLYLSVCLMNQYIMSQCLPAAFPLLFKTKMTFDKIFKYASDPADVAEMLQCTLGVH</sequence>
<keyword evidence="5" id="KW-1185">Reference proteome</keyword>
<dbReference type="InterPro" id="IPR032732">
    <property type="entry name" value="SPATA6_N"/>
</dbReference>
<dbReference type="Pfam" id="PF14909">
    <property type="entry name" value="SPATA6"/>
    <property type="match status" value="1"/>
</dbReference>
<comment type="similarity">
    <text evidence="1">Belongs to the SPATA6 family.</text>
</comment>
<reference evidence="4 5" key="1">
    <citation type="submission" date="2020-02" db="EMBL/GenBank/DDBJ databases">
        <title>A chromosome-scale genome assembly of the black bullhead catfish (Ameiurus melas).</title>
        <authorList>
            <person name="Wen M."/>
            <person name="Zham M."/>
            <person name="Cabau C."/>
            <person name="Klopp C."/>
            <person name="Donnadieu C."/>
            <person name="Roques C."/>
            <person name="Bouchez O."/>
            <person name="Lampietro C."/>
            <person name="Jouanno E."/>
            <person name="Herpin A."/>
            <person name="Louis A."/>
            <person name="Berthelot C."/>
            <person name="Parey E."/>
            <person name="Roest-Crollius H."/>
            <person name="Braasch I."/>
            <person name="Postlethwait J."/>
            <person name="Robinson-Rechavi M."/>
            <person name="Echchiki A."/>
            <person name="Begum T."/>
            <person name="Montfort J."/>
            <person name="Schartl M."/>
            <person name="Bobe J."/>
            <person name="Guiguen Y."/>
        </authorList>
    </citation>
    <scope>NUCLEOTIDE SEQUENCE [LARGE SCALE GENOMIC DNA]</scope>
    <source>
        <strain evidence="4">M_S1</strain>
        <tissue evidence="4">Blood</tissue>
    </source>
</reference>
<evidence type="ECO:0000313" key="4">
    <source>
        <dbReference type="EMBL" id="KAF4089283.1"/>
    </source>
</evidence>
<dbReference type="InterPro" id="IPR042769">
    <property type="entry name" value="SPATA6_fam"/>
</dbReference>
<proteinExistence type="inferred from homology"/>
<evidence type="ECO:0000313" key="5">
    <source>
        <dbReference type="Proteomes" id="UP000593565"/>
    </source>
</evidence>
<dbReference type="PANTHER" id="PTHR16435">
    <property type="entry name" value="SPERMATOGENESIS-ASSOCIATED PROTEIN 6 SPATA6"/>
    <property type="match status" value="1"/>
</dbReference>
<evidence type="ECO:0000256" key="2">
    <source>
        <dbReference type="ARBA" id="ARBA00022553"/>
    </source>
</evidence>
<comment type="caution">
    <text evidence="4">The sequence shown here is derived from an EMBL/GenBank/DDBJ whole genome shotgun (WGS) entry which is preliminary data.</text>
</comment>
<evidence type="ECO:0000259" key="3">
    <source>
        <dbReference type="Pfam" id="PF14909"/>
    </source>
</evidence>
<dbReference type="PANTHER" id="PTHR16435:SF5">
    <property type="entry name" value="SPERMATOGENESIS ASSOCIATED 6-LIKE PROTEIN"/>
    <property type="match status" value="1"/>
</dbReference>
<evidence type="ECO:0000256" key="1">
    <source>
        <dbReference type="ARBA" id="ARBA00006215"/>
    </source>
</evidence>
<dbReference type="GO" id="GO:0120212">
    <property type="term" value="C:sperm head-tail coupling apparatus"/>
    <property type="evidence" value="ECO:0007669"/>
    <property type="project" value="InterPro"/>
</dbReference>